<dbReference type="PANTHER" id="PTHR33881:SF10">
    <property type="entry name" value="SLIT HOMOLOG 2 PROTEIN-LIKE"/>
    <property type="match status" value="1"/>
</dbReference>
<evidence type="ECO:0000256" key="1">
    <source>
        <dbReference type="SAM" id="SignalP"/>
    </source>
</evidence>
<name>A0A7J7PD34_9MAGN</name>
<dbReference type="EMBL" id="JACGCM010000006">
    <property type="protein sequence ID" value="KAF6177018.1"/>
    <property type="molecule type" value="Genomic_DNA"/>
</dbReference>
<keyword evidence="1" id="KW-0732">Signal</keyword>
<evidence type="ECO:0000313" key="3">
    <source>
        <dbReference type="Proteomes" id="UP000541444"/>
    </source>
</evidence>
<accession>A0A7J7PD34</accession>
<feature type="chain" id="PRO_5029906161" evidence="1">
    <location>
        <begin position="24"/>
        <end position="212"/>
    </location>
</feature>
<dbReference type="Proteomes" id="UP000541444">
    <property type="component" value="Unassembled WGS sequence"/>
</dbReference>
<organism evidence="2 3">
    <name type="scientific">Kingdonia uniflora</name>
    <dbReference type="NCBI Taxonomy" id="39325"/>
    <lineage>
        <taxon>Eukaryota</taxon>
        <taxon>Viridiplantae</taxon>
        <taxon>Streptophyta</taxon>
        <taxon>Embryophyta</taxon>
        <taxon>Tracheophyta</taxon>
        <taxon>Spermatophyta</taxon>
        <taxon>Magnoliopsida</taxon>
        <taxon>Ranunculales</taxon>
        <taxon>Circaeasteraceae</taxon>
        <taxon>Kingdonia</taxon>
    </lineage>
</organism>
<dbReference type="AlphaFoldDB" id="A0A7J7PD34"/>
<sequence length="212" mass="23238">MALTLANLLPFIAIFLILQPITASDSLSPRHSPNFEDEICKEVECGKGTCNASVNYDFGYICQCETGWRQNHVNTSDHEDYRFLPCVIPNCTLNYSCTDAPPPTPDIDDSPMNKSFFDPCYWSYCGEGTCTKSLRYGYKCKCNEGYSNLLNITAFPCYSKCVLGSDCASLGITVSNDSSTSTSLPKSGSSVPTGSFLWLTILIMSLAIVSLK</sequence>
<comment type="caution">
    <text evidence="2">The sequence shown here is derived from an EMBL/GenBank/DDBJ whole genome shotgun (WGS) entry which is preliminary data.</text>
</comment>
<evidence type="ECO:0000313" key="2">
    <source>
        <dbReference type="EMBL" id="KAF6177018.1"/>
    </source>
</evidence>
<dbReference type="PANTHER" id="PTHR33881">
    <property type="entry name" value="NEUROGENIC LOCUS NOTCH-LIKE PROTEIN"/>
    <property type="match status" value="1"/>
</dbReference>
<reference evidence="2 3" key="1">
    <citation type="journal article" date="2020" name="IScience">
        <title>Genome Sequencing of the Endangered Kingdonia uniflora (Circaeasteraceae, Ranunculales) Reveals Potential Mechanisms of Evolutionary Specialization.</title>
        <authorList>
            <person name="Sun Y."/>
            <person name="Deng T."/>
            <person name="Zhang A."/>
            <person name="Moore M.J."/>
            <person name="Landis J.B."/>
            <person name="Lin N."/>
            <person name="Zhang H."/>
            <person name="Zhang X."/>
            <person name="Huang J."/>
            <person name="Zhang X."/>
            <person name="Sun H."/>
            <person name="Wang H."/>
        </authorList>
    </citation>
    <scope>NUCLEOTIDE SEQUENCE [LARGE SCALE GENOMIC DNA]</scope>
    <source>
        <strain evidence="2">TB1705</strain>
        <tissue evidence="2">Leaf</tissue>
    </source>
</reference>
<gene>
    <name evidence="2" type="ORF">GIB67_040916</name>
</gene>
<feature type="signal peptide" evidence="1">
    <location>
        <begin position="1"/>
        <end position="23"/>
    </location>
</feature>
<dbReference type="OrthoDB" id="1914642at2759"/>
<keyword evidence="3" id="KW-1185">Reference proteome</keyword>
<proteinExistence type="predicted"/>
<protein>
    <submittedName>
        <fullName evidence="2">Uncharacterized protein</fullName>
    </submittedName>
</protein>